<dbReference type="GO" id="GO:0016301">
    <property type="term" value="F:kinase activity"/>
    <property type="evidence" value="ECO:0007669"/>
    <property type="project" value="UniProtKB-KW"/>
</dbReference>
<keyword evidence="1" id="KW-0808">Transferase</keyword>
<evidence type="ECO:0000313" key="1">
    <source>
        <dbReference type="EMBL" id="ETE62310.1"/>
    </source>
</evidence>
<organism evidence="1 2">
    <name type="scientific">Ophiophagus hannah</name>
    <name type="common">King cobra</name>
    <name type="synonym">Naja hannah</name>
    <dbReference type="NCBI Taxonomy" id="8665"/>
    <lineage>
        <taxon>Eukaryota</taxon>
        <taxon>Metazoa</taxon>
        <taxon>Chordata</taxon>
        <taxon>Craniata</taxon>
        <taxon>Vertebrata</taxon>
        <taxon>Euteleostomi</taxon>
        <taxon>Lepidosauria</taxon>
        <taxon>Squamata</taxon>
        <taxon>Bifurcata</taxon>
        <taxon>Unidentata</taxon>
        <taxon>Episquamata</taxon>
        <taxon>Toxicofera</taxon>
        <taxon>Serpentes</taxon>
        <taxon>Colubroidea</taxon>
        <taxon>Elapidae</taxon>
        <taxon>Elapinae</taxon>
        <taxon>Ophiophagus</taxon>
    </lineage>
</organism>
<feature type="non-terminal residue" evidence="1">
    <location>
        <position position="1"/>
    </location>
</feature>
<protein>
    <submittedName>
        <fullName evidence="1">Phosphatidylinositol 4-kinase alpha</fullName>
    </submittedName>
</protein>
<dbReference type="Proteomes" id="UP000018936">
    <property type="component" value="Unassembled WGS sequence"/>
</dbReference>
<dbReference type="OrthoDB" id="9037772at2759"/>
<name>V8NJP8_OPHHA</name>
<reference evidence="1 2" key="1">
    <citation type="journal article" date="2013" name="Proc. Natl. Acad. Sci. U.S.A.">
        <title>The king cobra genome reveals dynamic gene evolution and adaptation in the snake venom system.</title>
        <authorList>
            <person name="Vonk F.J."/>
            <person name="Casewell N.R."/>
            <person name="Henkel C.V."/>
            <person name="Heimberg A.M."/>
            <person name="Jansen H.J."/>
            <person name="McCleary R.J."/>
            <person name="Kerkkamp H.M."/>
            <person name="Vos R.A."/>
            <person name="Guerreiro I."/>
            <person name="Calvete J.J."/>
            <person name="Wuster W."/>
            <person name="Woods A.E."/>
            <person name="Logan J.M."/>
            <person name="Harrison R.A."/>
            <person name="Castoe T.A."/>
            <person name="de Koning A.P."/>
            <person name="Pollock D.D."/>
            <person name="Yandell M."/>
            <person name="Calderon D."/>
            <person name="Renjifo C."/>
            <person name="Currier R.B."/>
            <person name="Salgado D."/>
            <person name="Pla D."/>
            <person name="Sanz L."/>
            <person name="Hyder A.S."/>
            <person name="Ribeiro J.M."/>
            <person name="Arntzen J.W."/>
            <person name="van den Thillart G.E."/>
            <person name="Boetzer M."/>
            <person name="Pirovano W."/>
            <person name="Dirks R.P."/>
            <person name="Spaink H.P."/>
            <person name="Duboule D."/>
            <person name="McGlinn E."/>
            <person name="Kini R.M."/>
            <person name="Richardson M.K."/>
        </authorList>
    </citation>
    <scope>NUCLEOTIDE SEQUENCE</scope>
    <source>
        <tissue evidence="1">Blood</tissue>
    </source>
</reference>
<gene>
    <name evidence="1" type="primary">PI4KA</name>
    <name evidence="1" type="ORF">L345_11932</name>
</gene>
<dbReference type="AlphaFoldDB" id="V8NJP8"/>
<proteinExistence type="predicted"/>
<dbReference type="EMBL" id="AZIM01003329">
    <property type="protein sequence ID" value="ETE62310.1"/>
    <property type="molecule type" value="Genomic_DNA"/>
</dbReference>
<keyword evidence="1" id="KW-0418">Kinase</keyword>
<evidence type="ECO:0000313" key="2">
    <source>
        <dbReference type="Proteomes" id="UP000018936"/>
    </source>
</evidence>
<keyword evidence="2" id="KW-1185">Reference proteome</keyword>
<comment type="caution">
    <text evidence="1">The sequence shown here is derived from an EMBL/GenBank/DDBJ whole genome shotgun (WGS) entry which is preliminary data.</text>
</comment>
<accession>V8NJP8</accession>
<sequence>MCPVDIHGIFQLDERRRDAVIALGIFLIESDLQDLSTARVKKTAVKISTDPSHPRHKL</sequence>